<dbReference type="Gene3D" id="1.10.8.60">
    <property type="match status" value="1"/>
</dbReference>
<evidence type="ECO:0000256" key="8">
    <source>
        <dbReference type="RuleBase" id="RU364063"/>
    </source>
</evidence>
<dbReference type="GO" id="GO:0046872">
    <property type="term" value="F:metal ion binding"/>
    <property type="evidence" value="ECO:0007669"/>
    <property type="project" value="UniProtKB-KW"/>
</dbReference>
<name>A0A7V3RFH0_9BACT</name>
<dbReference type="GO" id="GO:0006261">
    <property type="term" value="P:DNA-templated DNA replication"/>
    <property type="evidence" value="ECO:0007669"/>
    <property type="project" value="TreeGrafter"/>
</dbReference>
<dbReference type="NCBIfam" id="TIGR02397">
    <property type="entry name" value="dnaX_nterm"/>
    <property type="match status" value="1"/>
</dbReference>
<evidence type="ECO:0000259" key="9">
    <source>
        <dbReference type="SMART" id="SM00382"/>
    </source>
</evidence>
<comment type="function">
    <text evidence="8">DNA polymerase III is a complex, multichain enzyme responsible for most of the replicative synthesis in bacteria. This DNA polymerase also exhibits 3' to 5' exonuclease activity.</text>
</comment>
<evidence type="ECO:0000256" key="5">
    <source>
        <dbReference type="ARBA" id="ARBA00022840"/>
    </source>
</evidence>
<keyword evidence="4" id="KW-0862">Zinc</keyword>
<dbReference type="InterPro" id="IPR012763">
    <property type="entry name" value="DNA_pol_III_sug/sutau_N"/>
</dbReference>
<dbReference type="InterPro" id="IPR027417">
    <property type="entry name" value="P-loop_NTPase"/>
</dbReference>
<comment type="subunit">
    <text evidence="8">DNA polymerase III contains a core (composed of alpha, epsilon and theta chains) that associates with a tau subunit. This core dimerizes to form the POLIII' complex. PolIII' associates with the gamma complex (composed of gamma, delta, delta', psi and chi chains) and with the beta chain to form the complete DNA polymerase III complex.</text>
</comment>
<dbReference type="SUPFAM" id="SSF52540">
    <property type="entry name" value="P-loop containing nucleoside triphosphate hydrolases"/>
    <property type="match status" value="1"/>
</dbReference>
<comment type="catalytic activity">
    <reaction evidence="7 8">
        <text>DNA(n) + a 2'-deoxyribonucleoside 5'-triphosphate = DNA(n+1) + diphosphate</text>
        <dbReference type="Rhea" id="RHEA:22508"/>
        <dbReference type="Rhea" id="RHEA-COMP:17339"/>
        <dbReference type="Rhea" id="RHEA-COMP:17340"/>
        <dbReference type="ChEBI" id="CHEBI:33019"/>
        <dbReference type="ChEBI" id="CHEBI:61560"/>
        <dbReference type="ChEBI" id="CHEBI:173112"/>
        <dbReference type="EC" id="2.7.7.7"/>
    </reaction>
</comment>
<dbReference type="EC" id="2.7.7.7" evidence="8"/>
<keyword evidence="2" id="KW-0479">Metal-binding</keyword>
<evidence type="ECO:0000256" key="3">
    <source>
        <dbReference type="ARBA" id="ARBA00022741"/>
    </source>
</evidence>
<keyword evidence="8" id="KW-0235">DNA replication</keyword>
<dbReference type="InterPro" id="IPR003593">
    <property type="entry name" value="AAA+_ATPase"/>
</dbReference>
<dbReference type="CDD" id="cd18137">
    <property type="entry name" value="HLD_clamp_pol_III_gamma_tau"/>
    <property type="match status" value="1"/>
</dbReference>
<dbReference type="CDD" id="cd00009">
    <property type="entry name" value="AAA"/>
    <property type="match status" value="1"/>
</dbReference>
<dbReference type="Pfam" id="PF22608">
    <property type="entry name" value="DNAX_ATPase_lid"/>
    <property type="match status" value="1"/>
</dbReference>
<dbReference type="InterPro" id="IPR001270">
    <property type="entry name" value="ClpA/B"/>
</dbReference>
<dbReference type="GO" id="GO:0003887">
    <property type="term" value="F:DNA-directed DNA polymerase activity"/>
    <property type="evidence" value="ECO:0007669"/>
    <property type="project" value="UniProtKB-KW"/>
</dbReference>
<keyword evidence="6 8" id="KW-0239">DNA-directed DNA polymerase</keyword>
<dbReference type="PANTHER" id="PTHR11669:SF0">
    <property type="entry name" value="PROTEIN STICHEL-LIKE 2"/>
    <property type="match status" value="1"/>
</dbReference>
<dbReference type="PANTHER" id="PTHR11669">
    <property type="entry name" value="REPLICATION FACTOR C / DNA POLYMERASE III GAMMA-TAU SUBUNIT"/>
    <property type="match status" value="1"/>
</dbReference>
<comment type="caution">
    <text evidence="10">The sequence shown here is derived from an EMBL/GenBank/DDBJ whole genome shotgun (WGS) entry which is preliminary data.</text>
</comment>
<dbReference type="NCBIfam" id="NF004046">
    <property type="entry name" value="PRK05563.1"/>
    <property type="match status" value="1"/>
</dbReference>
<dbReference type="Pfam" id="PF13177">
    <property type="entry name" value="DNA_pol3_delta2"/>
    <property type="match status" value="1"/>
</dbReference>
<evidence type="ECO:0000256" key="4">
    <source>
        <dbReference type="ARBA" id="ARBA00022833"/>
    </source>
</evidence>
<dbReference type="FunFam" id="3.40.50.300:FF:000014">
    <property type="entry name" value="DNA polymerase III subunit gamma/tau"/>
    <property type="match status" value="1"/>
</dbReference>
<keyword evidence="3 8" id="KW-0547">Nucleotide-binding</keyword>
<dbReference type="AlphaFoldDB" id="A0A7V3RFH0"/>
<keyword evidence="5 8" id="KW-0067">ATP-binding</keyword>
<feature type="domain" description="AAA+ ATPase" evidence="9">
    <location>
        <begin position="35"/>
        <end position="178"/>
    </location>
</feature>
<evidence type="ECO:0000313" key="10">
    <source>
        <dbReference type="EMBL" id="HGE75582.1"/>
    </source>
</evidence>
<comment type="similarity">
    <text evidence="1 8">Belongs to the DnaX/STICHEL family.</text>
</comment>
<dbReference type="InterPro" id="IPR050238">
    <property type="entry name" value="DNA_Rep/Repair_Clamp_Loader"/>
</dbReference>
<evidence type="ECO:0000256" key="6">
    <source>
        <dbReference type="ARBA" id="ARBA00022932"/>
    </source>
</evidence>
<keyword evidence="8 10" id="KW-0808">Transferase</keyword>
<reference evidence="10" key="1">
    <citation type="journal article" date="2020" name="mSystems">
        <title>Genome- and Community-Level Interaction Insights into Carbon Utilization and Element Cycling Functions of Hydrothermarchaeota in Hydrothermal Sediment.</title>
        <authorList>
            <person name="Zhou Z."/>
            <person name="Liu Y."/>
            <person name="Xu W."/>
            <person name="Pan J."/>
            <person name="Luo Z.H."/>
            <person name="Li M."/>
        </authorList>
    </citation>
    <scope>NUCLEOTIDE SEQUENCE [LARGE SCALE GENOMIC DNA]</scope>
    <source>
        <strain evidence="10">SpSt-966</strain>
    </source>
</reference>
<dbReference type="SMART" id="SM00382">
    <property type="entry name" value="AAA"/>
    <property type="match status" value="1"/>
</dbReference>
<dbReference type="Gene3D" id="3.40.50.300">
    <property type="entry name" value="P-loop containing nucleotide triphosphate hydrolases"/>
    <property type="match status" value="1"/>
</dbReference>
<evidence type="ECO:0000256" key="2">
    <source>
        <dbReference type="ARBA" id="ARBA00022723"/>
    </source>
</evidence>
<dbReference type="EMBL" id="DTPE01000218">
    <property type="protein sequence ID" value="HGE75582.1"/>
    <property type="molecule type" value="Genomic_DNA"/>
</dbReference>
<dbReference type="PRINTS" id="PR00300">
    <property type="entry name" value="CLPPROTEASEA"/>
</dbReference>
<dbReference type="GO" id="GO:0005524">
    <property type="term" value="F:ATP binding"/>
    <property type="evidence" value="ECO:0007669"/>
    <property type="project" value="UniProtKB-KW"/>
</dbReference>
<organism evidence="10">
    <name type="scientific">Mesoaciditoga lauensis</name>
    <dbReference type="NCBI Taxonomy" id="1495039"/>
    <lineage>
        <taxon>Bacteria</taxon>
        <taxon>Thermotogati</taxon>
        <taxon>Thermotogota</taxon>
        <taxon>Thermotogae</taxon>
        <taxon>Mesoaciditogales</taxon>
        <taxon>Mesoaciditogaceae</taxon>
        <taxon>Mesoaciditoga</taxon>
    </lineage>
</organism>
<protein>
    <recommendedName>
        <fullName evidence="8">DNA polymerase III subunit gamma/tau</fullName>
        <ecNumber evidence="8">2.7.7.7</ecNumber>
    </recommendedName>
</protein>
<gene>
    <name evidence="8 10" type="primary">dnaX</name>
    <name evidence="10" type="ORF">ENX73_05605</name>
</gene>
<evidence type="ECO:0000256" key="7">
    <source>
        <dbReference type="ARBA" id="ARBA00049244"/>
    </source>
</evidence>
<sequence length="464" mass="52625">MDTLYLKYRPQKFEEIMWQDHVKKLFMNAIRSGKIAHSYLFSGPRGTGKTSVARIFAKSLNCENRVDGYEPCNVCESCKEIDAERSLDVIEMDAASNRGIDEIRAIRDRVVYLPSKSKYKIYIIDEVHMLTREAFNALLKTLEEPPESTIFILATTEIQKVPETVISRCQVLDFRRIPSINIRSKLETVCKNEGINYEIEALDHISSEAAGGMRDALSLLEEIARFSNNYITLSGTLSILGEGSTRMIESYVSSILEGNVDTLSTTIEMIEEEGVDLINFLENVVELASSRINDNGLTKIGKFAIDLIQLLKYEEKQFAFFKVMSIFEALKYKKDSNQFEKIEKVQPVNYEIKTVKSDVERLVDFYSKSGDLAIFSTLMQSDIKDRGDTILVISYVPIHNEILKSKAEQISEEFKSITSREVKFIFASSEIPLDKIEDDVREPIIKILSLFGGKVLPEGGEEVG</sequence>
<proteinExistence type="inferred from homology"/>
<dbReference type="GO" id="GO:0009360">
    <property type="term" value="C:DNA polymerase III complex"/>
    <property type="evidence" value="ECO:0007669"/>
    <property type="project" value="InterPro"/>
</dbReference>
<evidence type="ECO:0000256" key="1">
    <source>
        <dbReference type="ARBA" id="ARBA00006360"/>
    </source>
</evidence>
<accession>A0A7V3RFH0</accession>
<keyword evidence="8 10" id="KW-0548">Nucleotidyltransferase</keyword>
<dbReference type="InterPro" id="IPR045085">
    <property type="entry name" value="HLD_clamp_pol_III_gamma_tau"/>
</dbReference>